<comment type="caution">
    <text evidence="2">The sequence shown here is derived from an EMBL/GenBank/DDBJ whole genome shotgun (WGS) entry which is preliminary data.</text>
</comment>
<evidence type="ECO:0000313" key="4">
    <source>
        <dbReference type="Proteomes" id="UP000037843"/>
    </source>
</evidence>
<evidence type="ECO:0000313" key="5">
    <source>
        <dbReference type="Proteomes" id="UP000037962"/>
    </source>
</evidence>
<feature type="region of interest" description="Disordered" evidence="1">
    <location>
        <begin position="23"/>
        <end position="59"/>
    </location>
</feature>
<dbReference type="AlphaFoldDB" id="A0A7V8LJT1"/>
<organism evidence="2 4">
    <name type="scientific">Mycobacteroides immunogenum</name>
    <dbReference type="NCBI Taxonomy" id="83262"/>
    <lineage>
        <taxon>Bacteria</taxon>
        <taxon>Bacillati</taxon>
        <taxon>Actinomycetota</taxon>
        <taxon>Actinomycetes</taxon>
        <taxon>Mycobacteriales</taxon>
        <taxon>Mycobacteriaceae</taxon>
        <taxon>Mycobacteroides</taxon>
    </lineage>
</organism>
<dbReference type="OrthoDB" id="4764520at2"/>
<dbReference type="EMBL" id="LJFS01000045">
    <property type="protein sequence ID" value="KPG26530.1"/>
    <property type="molecule type" value="Genomic_DNA"/>
</dbReference>
<evidence type="ECO:0000256" key="1">
    <source>
        <dbReference type="SAM" id="MobiDB-lite"/>
    </source>
</evidence>
<keyword evidence="5" id="KW-1185">Reference proteome</keyword>
<dbReference type="EMBL" id="LJFO01000024">
    <property type="protein sequence ID" value="KPG02970.1"/>
    <property type="molecule type" value="Genomic_DNA"/>
</dbReference>
<evidence type="ECO:0000313" key="2">
    <source>
        <dbReference type="EMBL" id="KPG02970.1"/>
    </source>
</evidence>
<reference evidence="4 5" key="1">
    <citation type="submission" date="2015-09" db="EMBL/GenBank/DDBJ databases">
        <title>Genome Sequences of Mycobacterium immunogenum Isolates, Recuperated from a Chloraminated Drinking Water Distribution System Simulator Subjected to Episodes of Nitrification.</title>
        <authorList>
            <person name="Gomez-Alvarez V."/>
            <person name="Revetta R.P."/>
        </authorList>
    </citation>
    <scope>NUCLEOTIDE SEQUENCE [LARGE SCALE GENOMIC DNA]</scope>
    <source>
        <strain evidence="2 4">H008</strain>
        <strain evidence="3 5">H076</strain>
    </source>
</reference>
<evidence type="ECO:0000313" key="3">
    <source>
        <dbReference type="EMBL" id="KPG26530.1"/>
    </source>
</evidence>
<dbReference type="RefSeq" id="WP_043077871.1">
    <property type="nucleotide sequence ID" value="NZ_CP011530.1"/>
</dbReference>
<dbReference type="GeneID" id="45767663"/>
<gene>
    <name evidence="2" type="ORF">AN908_27095</name>
    <name evidence="3" type="ORF">AN912_25270</name>
</gene>
<dbReference type="Proteomes" id="UP000037962">
    <property type="component" value="Unassembled WGS sequence"/>
</dbReference>
<proteinExistence type="predicted"/>
<protein>
    <submittedName>
        <fullName evidence="2">Uncharacterized protein</fullName>
    </submittedName>
</protein>
<dbReference type="Proteomes" id="UP000037843">
    <property type="component" value="Unassembled WGS sequence"/>
</dbReference>
<accession>A0A7V8LJT1</accession>
<feature type="compositionally biased region" description="Polar residues" evidence="1">
    <location>
        <begin position="37"/>
        <end position="49"/>
    </location>
</feature>
<sequence length="121" mass="12166">MTATAEENRAGCDFVTGRGTKVTAHSGDPGVTGANLIATTPPSGTTTWPAATDGSGSDAGYAVSTGSPVTLGIPPSTNVTHYGMWNGSKFLRGKTLDNPIVVGGGATNVDITPKERFKGGQ</sequence>
<name>A0A7V8LJT1_9MYCO</name>